<gene>
    <name evidence="1" type="ORF">FYJ33_02810</name>
</gene>
<name>A0A7X2MWI8_9CLOT</name>
<dbReference type="Pfam" id="PF13171">
    <property type="entry name" value="DUF4004"/>
    <property type="match status" value="1"/>
</dbReference>
<comment type="caution">
    <text evidence="1">The sequence shown here is derived from an EMBL/GenBank/DDBJ whole genome shotgun (WGS) entry which is preliminary data.</text>
</comment>
<evidence type="ECO:0000313" key="2">
    <source>
        <dbReference type="Proteomes" id="UP000460287"/>
    </source>
</evidence>
<keyword evidence="2" id="KW-1185">Reference proteome</keyword>
<accession>A0A7X2MWI8</accession>
<organism evidence="1 2">
    <name type="scientific">Inconstantimicrobium porci</name>
    <dbReference type="NCBI Taxonomy" id="2652291"/>
    <lineage>
        <taxon>Bacteria</taxon>
        <taxon>Bacillati</taxon>
        <taxon>Bacillota</taxon>
        <taxon>Clostridia</taxon>
        <taxon>Eubacteriales</taxon>
        <taxon>Clostridiaceae</taxon>
        <taxon>Inconstantimicrobium</taxon>
    </lineage>
</organism>
<proteinExistence type="predicted"/>
<dbReference type="Proteomes" id="UP000460287">
    <property type="component" value="Unassembled WGS sequence"/>
</dbReference>
<protein>
    <submittedName>
        <fullName evidence="1">DUF4004 family protein</fullName>
    </submittedName>
</protein>
<reference evidence="1 2" key="1">
    <citation type="submission" date="2019-08" db="EMBL/GenBank/DDBJ databases">
        <title>In-depth cultivation of the pig gut microbiome towards novel bacterial diversity and tailored functional studies.</title>
        <authorList>
            <person name="Wylensek D."/>
            <person name="Hitch T.C.A."/>
            <person name="Clavel T."/>
        </authorList>
    </citation>
    <scope>NUCLEOTIDE SEQUENCE [LARGE SCALE GENOMIC DNA]</scope>
    <source>
        <strain evidence="1 2">WCA-383-APC-5B</strain>
    </source>
</reference>
<dbReference type="AlphaFoldDB" id="A0A7X2MWI8"/>
<sequence length="206" mass="24295">MSEELITKKQLLDLTGISYGQLYRWKRKGIIPEQWFIKKSSFTGQETFFEKDKILERINKIMELKDNTSLDELADMFSINPATKVYSREDILSSGILTGGFIDLYNRSFGNRENFKFKDLMCMYLFKMMIKKNIIEFKVVEDIIRKFYEKYDSLQNKDYDLIVIGKDKTTVTIMSEKSSCYVLDNSEVIFDVNIHKIASQIKKEIM</sequence>
<dbReference type="EMBL" id="VULX01000002">
    <property type="protein sequence ID" value="MSR90371.1"/>
    <property type="molecule type" value="Genomic_DNA"/>
</dbReference>
<evidence type="ECO:0000313" key="1">
    <source>
        <dbReference type="EMBL" id="MSR90371.1"/>
    </source>
</evidence>
<dbReference type="InterPro" id="IPR025063">
    <property type="entry name" value="DUF4004"/>
</dbReference>
<dbReference type="RefSeq" id="WP_154530258.1">
    <property type="nucleotide sequence ID" value="NZ_JAXFSD010000060.1"/>
</dbReference>